<reference evidence="2 3" key="1">
    <citation type="submission" date="2018-05" db="EMBL/GenBank/DDBJ databases">
        <title>Genome sequencing and assembly of the regulated plant pathogen Lachnellula willkommii and related sister species for the development of diagnostic species identification markers.</title>
        <authorList>
            <person name="Giroux E."/>
            <person name="Bilodeau G."/>
        </authorList>
    </citation>
    <scope>NUCLEOTIDE SEQUENCE [LARGE SCALE GENOMIC DNA]</scope>
    <source>
        <strain evidence="2 3">CBS 268.59</strain>
    </source>
</reference>
<dbReference type="PANTHER" id="PTHR32487">
    <property type="entry name" value="3-OXO-DELTA(4,5)-STEROID 5-BETA-REDUCTASE"/>
    <property type="match status" value="1"/>
</dbReference>
<dbReference type="AlphaFoldDB" id="A0A8T9CDQ6"/>
<dbReference type="CDD" id="cd08948">
    <property type="entry name" value="5beta-POR_like_SDR_a"/>
    <property type="match status" value="1"/>
</dbReference>
<comment type="caution">
    <text evidence="2">The sequence shown here is derived from an EMBL/GenBank/DDBJ whole genome shotgun (WGS) entry which is preliminary data.</text>
</comment>
<proteinExistence type="predicted"/>
<dbReference type="Pfam" id="PF22917">
    <property type="entry name" value="PRISE"/>
    <property type="match status" value="1"/>
</dbReference>
<sequence length="396" mass="44310">MSTKQVKLPATGMQALIFGASGITGWAITNAAVTYPTPTTFNRIVGLTSRPLSLKDSGLPDDSRLQLYSGLDLSQSAQDISKYLKSIENIHQITHVYFAAYVHRGWGEQDSEKRIKENVDFIVNSVAAVEQVCPNLQFWTFPTGGKWYGFEYGNKVERVTPLKENAPRIPSPYGDNIFYYPQVDKLAELAKGKAWKFADVRPDAIVGFVPNHNPMNIAEPLALYLSLWKSLRPHDPVPFPGTAESYTHGQSNISSDQLGRFHIYVSLHPEKTAGEAFNIADEDGPVSWEMVWSDIAAFFGLNGVGPIEQTVGLSGEKWVMAQKEMWGKWTEDNGLRSKVLDNTCWDFMTIVAGEYSTFDRHFDISKARSIGYLDSVDHAEGYRVAFRRMRAANIIP</sequence>
<organism evidence="2 3">
    <name type="scientific">Lachnellula suecica</name>
    <dbReference type="NCBI Taxonomy" id="602035"/>
    <lineage>
        <taxon>Eukaryota</taxon>
        <taxon>Fungi</taxon>
        <taxon>Dikarya</taxon>
        <taxon>Ascomycota</taxon>
        <taxon>Pezizomycotina</taxon>
        <taxon>Leotiomycetes</taxon>
        <taxon>Helotiales</taxon>
        <taxon>Lachnaceae</taxon>
        <taxon>Lachnellula</taxon>
    </lineage>
</organism>
<accession>A0A8T9CDQ6</accession>
<dbReference type="SUPFAM" id="SSF51735">
    <property type="entry name" value="NAD(P)-binding Rossmann-fold domains"/>
    <property type="match status" value="1"/>
</dbReference>
<evidence type="ECO:0000259" key="1">
    <source>
        <dbReference type="Pfam" id="PF22917"/>
    </source>
</evidence>
<name>A0A8T9CDQ6_9HELO</name>
<dbReference type="Gene3D" id="3.40.50.720">
    <property type="entry name" value="NAD(P)-binding Rossmann-like Domain"/>
    <property type="match status" value="1"/>
</dbReference>
<dbReference type="EMBL" id="QGMK01000291">
    <property type="protein sequence ID" value="TVY82657.1"/>
    <property type="molecule type" value="Genomic_DNA"/>
</dbReference>
<gene>
    <name evidence="2" type="primary">sirQ</name>
    <name evidence="2" type="ORF">LSUE1_G004511</name>
</gene>
<dbReference type="InterPro" id="IPR036291">
    <property type="entry name" value="NAD(P)-bd_dom_sf"/>
</dbReference>
<dbReference type="OrthoDB" id="1731983at2759"/>
<dbReference type="Proteomes" id="UP000469558">
    <property type="component" value="Unassembled WGS sequence"/>
</dbReference>
<protein>
    <submittedName>
        <fullName evidence="2">Short chain dehydrogenase sirQ</fullName>
    </submittedName>
</protein>
<feature type="domain" description="PRISE-like Rossmann-fold" evidence="1">
    <location>
        <begin position="15"/>
        <end position="396"/>
    </location>
</feature>
<evidence type="ECO:0000313" key="2">
    <source>
        <dbReference type="EMBL" id="TVY82657.1"/>
    </source>
</evidence>
<keyword evidence="3" id="KW-1185">Reference proteome</keyword>
<evidence type="ECO:0000313" key="3">
    <source>
        <dbReference type="Proteomes" id="UP000469558"/>
    </source>
</evidence>
<dbReference type="PANTHER" id="PTHR32487:SF8">
    <property type="entry name" value="NAD-DEPENDENT EPIMERASE_DEHYDRATASE DOMAIN-CONTAINING PROTEIN"/>
    <property type="match status" value="1"/>
</dbReference>
<dbReference type="InterPro" id="IPR055222">
    <property type="entry name" value="PRISE-like_Rossmann-fold"/>
</dbReference>